<organism evidence="1 2">
    <name type="scientific">Perkinsus olseni</name>
    <name type="common">Perkinsus atlanticus</name>
    <dbReference type="NCBI Taxonomy" id="32597"/>
    <lineage>
        <taxon>Eukaryota</taxon>
        <taxon>Sar</taxon>
        <taxon>Alveolata</taxon>
        <taxon>Perkinsozoa</taxon>
        <taxon>Perkinsea</taxon>
        <taxon>Perkinsida</taxon>
        <taxon>Perkinsidae</taxon>
        <taxon>Perkinsus</taxon>
    </lineage>
</organism>
<dbReference type="Proteomes" id="UP000553632">
    <property type="component" value="Unassembled WGS sequence"/>
</dbReference>
<evidence type="ECO:0000313" key="2">
    <source>
        <dbReference type="Proteomes" id="UP000553632"/>
    </source>
</evidence>
<reference evidence="1 2" key="1">
    <citation type="submission" date="2020-04" db="EMBL/GenBank/DDBJ databases">
        <title>Perkinsus olseni comparative genomics.</title>
        <authorList>
            <person name="Bogema D.R."/>
        </authorList>
    </citation>
    <scope>NUCLEOTIDE SEQUENCE [LARGE SCALE GENOMIC DNA]</scope>
    <source>
        <strain evidence="1 2">ATCC PRA-207</strain>
    </source>
</reference>
<feature type="non-terminal residue" evidence="1">
    <location>
        <position position="190"/>
    </location>
</feature>
<sequence>PTWYHIAWQSCEAESYEDDLCPFANSSGPCREAQEMGCKSLVCIRSLERCDIGMMLSRNIIRCLSLVVLVSSNPPPPDGAFSTMPADDVCIQVTWTNRPRKEVTLGVMCGGKKQQCFDLTVEKNALSGYKIDNASWSSYNNFRGYVNERCGGYLVMRPDNLATFTYNTALGTVDVQFEGLIEHLTPDACF</sequence>
<keyword evidence="2" id="KW-1185">Reference proteome</keyword>
<protein>
    <submittedName>
        <fullName evidence="1">Uncharacterized protein</fullName>
    </submittedName>
</protein>
<dbReference type="EMBL" id="JABANO010031095">
    <property type="protein sequence ID" value="KAF4710799.1"/>
    <property type="molecule type" value="Genomic_DNA"/>
</dbReference>
<comment type="caution">
    <text evidence="1">The sequence shown here is derived from an EMBL/GenBank/DDBJ whole genome shotgun (WGS) entry which is preliminary data.</text>
</comment>
<evidence type="ECO:0000313" key="1">
    <source>
        <dbReference type="EMBL" id="KAF4710799.1"/>
    </source>
</evidence>
<accession>A0A7J6QQE4</accession>
<proteinExistence type="predicted"/>
<dbReference type="AlphaFoldDB" id="A0A7J6QQE4"/>
<gene>
    <name evidence="1" type="ORF">FOZ63_019162</name>
</gene>
<name>A0A7J6QQE4_PEROL</name>